<dbReference type="AlphaFoldDB" id="A0A1H0RXW7"/>
<dbReference type="InterPro" id="IPR027417">
    <property type="entry name" value="P-loop_NTPase"/>
</dbReference>
<accession>A0A1H0RXW7</accession>
<dbReference type="RefSeq" id="WP_256324632.1">
    <property type="nucleotide sequence ID" value="NZ_FNJQ01000014.1"/>
</dbReference>
<evidence type="ECO:0000313" key="1">
    <source>
        <dbReference type="EMBL" id="SDP34340.1"/>
    </source>
</evidence>
<sequence>MSSKRWKSYDMVINGLPQRVKYNEDTVNDLFIPLLKKLTEIKKREQRKVMAFVAAPPATGKSTLLNFLEQLSKANEELGEIQSLGMDGFHYPNSYLETHYLERAGEKITLKSIKGAPETFDAERLRIKIDEAKRQASRWPIYDRRIHDVVEDALVVNGNILLVEGNWLLLDEPRWQNLHELADYTLCIQVAPELLKNRLIQRKIQGGLSKEDAERFYETSDRLNVERIAGHTVPADETWQMLEDGDFAELK</sequence>
<reference evidence="1 2" key="1">
    <citation type="submission" date="2016-10" db="EMBL/GenBank/DDBJ databases">
        <authorList>
            <person name="de Groot N.N."/>
        </authorList>
    </citation>
    <scope>NUCLEOTIDE SEQUENCE [LARGE SCALE GENOMIC DNA]</scope>
    <source>
        <strain evidence="1 2">S137</strain>
    </source>
</reference>
<dbReference type="Proteomes" id="UP000182412">
    <property type="component" value="Unassembled WGS sequence"/>
</dbReference>
<gene>
    <name evidence="1" type="ORF">SAMN05216366_11460</name>
</gene>
<evidence type="ECO:0000313" key="2">
    <source>
        <dbReference type="Proteomes" id="UP000182412"/>
    </source>
</evidence>
<protein>
    <recommendedName>
        <fullName evidence="3">Phosphoribulokinase/uridine kinase domain-containing protein</fullName>
    </recommendedName>
</protein>
<dbReference type="Gene3D" id="3.40.50.300">
    <property type="entry name" value="P-loop containing nucleotide triphosphate hydrolases"/>
    <property type="match status" value="1"/>
</dbReference>
<proteinExistence type="predicted"/>
<dbReference type="EMBL" id="FNJQ01000014">
    <property type="protein sequence ID" value="SDP34340.1"/>
    <property type="molecule type" value="Genomic_DNA"/>
</dbReference>
<name>A0A1H0RXW7_SELRU</name>
<evidence type="ECO:0008006" key="3">
    <source>
        <dbReference type="Google" id="ProtNLM"/>
    </source>
</evidence>
<dbReference type="PANTHER" id="PTHR10285">
    <property type="entry name" value="URIDINE KINASE"/>
    <property type="match status" value="1"/>
</dbReference>
<dbReference type="SUPFAM" id="SSF52540">
    <property type="entry name" value="P-loop containing nucleoside triphosphate hydrolases"/>
    <property type="match status" value="1"/>
</dbReference>
<dbReference type="NCBIfam" id="NF006745">
    <property type="entry name" value="PRK09270.1-4"/>
    <property type="match status" value="1"/>
</dbReference>
<organism evidence="1 2">
    <name type="scientific">Selenomonas ruminantium</name>
    <dbReference type="NCBI Taxonomy" id="971"/>
    <lineage>
        <taxon>Bacteria</taxon>
        <taxon>Bacillati</taxon>
        <taxon>Bacillota</taxon>
        <taxon>Negativicutes</taxon>
        <taxon>Selenomonadales</taxon>
        <taxon>Selenomonadaceae</taxon>
        <taxon>Selenomonas</taxon>
    </lineage>
</organism>